<dbReference type="CDD" id="cd10527">
    <property type="entry name" value="SET_LSMT"/>
    <property type="match status" value="1"/>
</dbReference>
<sequence>MYDRVNAFVVAWLLVILITLPKSDAYNSNNNNDNDGHDEFGFTQLVGWVNSHGGYVNDSFDMKKIDGVRGGVAVNDIEKGTELLRSPWEIVIGSSSFENQMQTQDMCNVVEEIANELQLGKDSNWYFYLMLHHDNIMNMSLPALWGPVALQLLQGLPPRQEANHHIRWLEEDCGQIYGLDNDNGHNVILREALVLFVTRATAVGMVPIYDLFNHHNGKRNAKLHVTDYGAQLITLEPIKTGNQIYISYGVKSAPTFLNNYGFVESWPQIWAWTDVSKSDSDNNGGRSNSHTLAFLEGKVAIYPNKEFLKEFWRSSGSSIKMFQDLAIQQNLKLSEDIISIFELSVRNLLDSLPTTVEEDVVILKGMNDNLLALQTMSTVSRTSTVKSKIIVSDSNSNDDDIIVVKDSIAAVEYRIKFKDALQAGFDEVATLRMIVRSEL</sequence>
<evidence type="ECO:0000256" key="1">
    <source>
        <dbReference type="SAM" id="SignalP"/>
    </source>
</evidence>
<dbReference type="InterPro" id="IPR046341">
    <property type="entry name" value="SET_dom_sf"/>
</dbReference>
<name>A0A1E7ENK3_9STRA</name>
<organism evidence="3 4">
    <name type="scientific">Fragilariopsis cylindrus CCMP1102</name>
    <dbReference type="NCBI Taxonomy" id="635003"/>
    <lineage>
        <taxon>Eukaryota</taxon>
        <taxon>Sar</taxon>
        <taxon>Stramenopiles</taxon>
        <taxon>Ochrophyta</taxon>
        <taxon>Bacillariophyta</taxon>
        <taxon>Bacillariophyceae</taxon>
        <taxon>Bacillariophycidae</taxon>
        <taxon>Bacillariales</taxon>
        <taxon>Bacillariaceae</taxon>
        <taxon>Fragilariopsis</taxon>
    </lineage>
</organism>
<dbReference type="AlphaFoldDB" id="A0A1E7ENK3"/>
<dbReference type="PROSITE" id="PS50280">
    <property type="entry name" value="SET"/>
    <property type="match status" value="1"/>
</dbReference>
<dbReference type="GO" id="GO:0016279">
    <property type="term" value="F:protein-lysine N-methyltransferase activity"/>
    <property type="evidence" value="ECO:0007669"/>
    <property type="project" value="TreeGrafter"/>
</dbReference>
<protein>
    <submittedName>
        <fullName evidence="3">SET domain-containing protein</fullName>
    </submittedName>
</protein>
<dbReference type="PANTHER" id="PTHR13271:SF151">
    <property type="entry name" value="SET DOMAIN-CONTAINING PROTEIN 4"/>
    <property type="match status" value="1"/>
</dbReference>
<dbReference type="OrthoDB" id="44151at2759"/>
<feature type="domain" description="SET" evidence="2">
    <location>
        <begin position="52"/>
        <end position="249"/>
    </location>
</feature>
<gene>
    <name evidence="3" type="ORF">FRACYDRAFT_250921</name>
</gene>
<evidence type="ECO:0000313" key="3">
    <source>
        <dbReference type="EMBL" id="OEU07501.1"/>
    </source>
</evidence>
<proteinExistence type="predicted"/>
<dbReference type="EMBL" id="KV784385">
    <property type="protein sequence ID" value="OEU07501.1"/>
    <property type="molecule type" value="Genomic_DNA"/>
</dbReference>
<evidence type="ECO:0000313" key="4">
    <source>
        <dbReference type="Proteomes" id="UP000095751"/>
    </source>
</evidence>
<evidence type="ECO:0000259" key="2">
    <source>
        <dbReference type="PROSITE" id="PS50280"/>
    </source>
</evidence>
<dbReference type="SUPFAM" id="SSF82199">
    <property type="entry name" value="SET domain"/>
    <property type="match status" value="1"/>
</dbReference>
<keyword evidence="1" id="KW-0732">Signal</keyword>
<feature type="chain" id="PRO_5009192043" evidence="1">
    <location>
        <begin position="26"/>
        <end position="439"/>
    </location>
</feature>
<reference evidence="3 4" key="1">
    <citation type="submission" date="2016-09" db="EMBL/GenBank/DDBJ databases">
        <title>Extensive genetic diversity and differential bi-allelic expression allows diatom success in the polar Southern Ocean.</title>
        <authorList>
            <consortium name="DOE Joint Genome Institute"/>
            <person name="Mock T."/>
            <person name="Otillar R.P."/>
            <person name="Strauss J."/>
            <person name="Dupont C."/>
            <person name="Frickenhaus S."/>
            <person name="Maumus F."/>
            <person name="Mcmullan M."/>
            <person name="Sanges R."/>
            <person name="Schmutz J."/>
            <person name="Toseland A."/>
            <person name="Valas R."/>
            <person name="Veluchamy A."/>
            <person name="Ward B.J."/>
            <person name="Allen A."/>
            <person name="Barry K."/>
            <person name="Falciatore A."/>
            <person name="Ferrante M."/>
            <person name="Fortunato A.E."/>
            <person name="Gloeckner G."/>
            <person name="Gruber A."/>
            <person name="Hipkin R."/>
            <person name="Janech M."/>
            <person name="Kroth P."/>
            <person name="Leese F."/>
            <person name="Lindquist E."/>
            <person name="Lyon B.R."/>
            <person name="Martin J."/>
            <person name="Mayer C."/>
            <person name="Parker M."/>
            <person name="Quesneville H."/>
            <person name="Raymond J."/>
            <person name="Uhlig C."/>
            <person name="Valentin K.U."/>
            <person name="Worden A.Z."/>
            <person name="Armbrust E.V."/>
            <person name="Bowler C."/>
            <person name="Green B."/>
            <person name="Moulton V."/>
            <person name="Van Oosterhout C."/>
            <person name="Grigoriev I."/>
        </authorList>
    </citation>
    <scope>NUCLEOTIDE SEQUENCE [LARGE SCALE GENOMIC DNA]</scope>
    <source>
        <strain evidence="3 4">CCMP1102</strain>
    </source>
</reference>
<keyword evidence="4" id="KW-1185">Reference proteome</keyword>
<dbReference type="KEGG" id="fcy:FRACYDRAFT_250921"/>
<dbReference type="Gene3D" id="3.90.1410.10">
    <property type="entry name" value="set domain protein methyltransferase, domain 1"/>
    <property type="match status" value="1"/>
</dbReference>
<feature type="signal peptide" evidence="1">
    <location>
        <begin position="1"/>
        <end position="25"/>
    </location>
</feature>
<accession>A0A1E7ENK3</accession>
<dbReference type="InParanoid" id="A0A1E7ENK3"/>
<dbReference type="InterPro" id="IPR050600">
    <property type="entry name" value="SETD3_SETD6_MTase"/>
</dbReference>
<dbReference type="PANTHER" id="PTHR13271">
    <property type="entry name" value="UNCHARACTERIZED PUTATIVE METHYLTRANSFERASE"/>
    <property type="match status" value="1"/>
</dbReference>
<dbReference type="Proteomes" id="UP000095751">
    <property type="component" value="Unassembled WGS sequence"/>
</dbReference>
<dbReference type="InterPro" id="IPR001214">
    <property type="entry name" value="SET_dom"/>
</dbReference>